<feature type="region of interest" description="Disordered" evidence="1">
    <location>
        <begin position="173"/>
        <end position="221"/>
    </location>
</feature>
<sequence>MKTELIVLAFILGFYFCCTYKHNITEGYEQPKYKPSEYENNSDLINKDCPNLLLREGNVLHLINTRAPRIAGINPIVFNNLDEYIDYWEFQRENGIQCPVLYFQETYDAQNRKGYRLLVNPLEPNAGIESVFKQKENKNIKRLLTDANLSKPKFNQNQFSSFDPEDQMIGLETKADKQQHSEDPMSKNWKGHEATHKAILSGKFEGRTRKPDEKPILGSGY</sequence>
<organism evidence="2">
    <name type="scientific">viral metagenome</name>
    <dbReference type="NCBI Taxonomy" id="1070528"/>
    <lineage>
        <taxon>unclassified sequences</taxon>
        <taxon>metagenomes</taxon>
        <taxon>organismal metagenomes</taxon>
    </lineage>
</organism>
<dbReference type="EMBL" id="MN740234">
    <property type="protein sequence ID" value="QHT95077.1"/>
    <property type="molecule type" value="Genomic_DNA"/>
</dbReference>
<name>A0A6C0ITC6_9ZZZZ</name>
<protein>
    <submittedName>
        <fullName evidence="2">Uncharacterized protein</fullName>
    </submittedName>
</protein>
<evidence type="ECO:0000256" key="1">
    <source>
        <dbReference type="SAM" id="MobiDB-lite"/>
    </source>
</evidence>
<proteinExistence type="predicted"/>
<feature type="compositionally biased region" description="Basic and acidic residues" evidence="1">
    <location>
        <begin position="204"/>
        <end position="215"/>
    </location>
</feature>
<evidence type="ECO:0000313" key="2">
    <source>
        <dbReference type="EMBL" id="QHT95077.1"/>
    </source>
</evidence>
<dbReference type="AlphaFoldDB" id="A0A6C0ITC6"/>
<accession>A0A6C0ITC6</accession>
<reference evidence="2" key="1">
    <citation type="journal article" date="2020" name="Nature">
        <title>Giant virus diversity and host interactions through global metagenomics.</title>
        <authorList>
            <person name="Schulz F."/>
            <person name="Roux S."/>
            <person name="Paez-Espino D."/>
            <person name="Jungbluth S."/>
            <person name="Walsh D.A."/>
            <person name="Denef V.J."/>
            <person name="McMahon K.D."/>
            <person name="Konstantinidis K.T."/>
            <person name="Eloe-Fadrosh E.A."/>
            <person name="Kyrpides N.C."/>
            <person name="Woyke T."/>
        </authorList>
    </citation>
    <scope>NUCLEOTIDE SEQUENCE</scope>
    <source>
        <strain evidence="2">GVMAG-M-3300024261-37</strain>
    </source>
</reference>
<feature type="compositionally biased region" description="Basic and acidic residues" evidence="1">
    <location>
        <begin position="173"/>
        <end position="196"/>
    </location>
</feature>